<evidence type="ECO:0000256" key="8">
    <source>
        <dbReference type="PIRSR" id="PIRSR001399-1"/>
    </source>
</evidence>
<dbReference type="GO" id="GO:0019631">
    <property type="term" value="P:quinate catabolic process"/>
    <property type="evidence" value="ECO:0007669"/>
    <property type="project" value="TreeGrafter"/>
</dbReference>
<dbReference type="HAMAP" id="MF_00169">
    <property type="entry name" value="AroQ"/>
    <property type="match status" value="1"/>
</dbReference>
<dbReference type="Proteomes" id="UP000094296">
    <property type="component" value="Unassembled WGS sequence"/>
</dbReference>
<dbReference type="STRING" id="766136.BHF68_01735"/>
<feature type="binding site" evidence="7 9">
    <location>
        <begin position="102"/>
        <end position="103"/>
    </location>
    <ligand>
        <name>substrate</name>
    </ligand>
</feature>
<dbReference type="GO" id="GO:0009423">
    <property type="term" value="P:chorismate biosynthetic process"/>
    <property type="evidence" value="ECO:0007669"/>
    <property type="project" value="UniProtKB-UniRule"/>
</dbReference>
<keyword evidence="12" id="KW-1185">Reference proteome</keyword>
<comment type="pathway">
    <text evidence="2 7">Metabolic intermediate biosynthesis; chorismate biosynthesis; chorismate from D-erythrose 4-phosphate and phosphoenolpyruvate: step 3/7.</text>
</comment>
<evidence type="ECO:0000256" key="7">
    <source>
        <dbReference type="HAMAP-Rule" id="MF_00169"/>
    </source>
</evidence>
<dbReference type="AlphaFoldDB" id="A0A1E5G5F7"/>
<feature type="binding site" evidence="7 9">
    <location>
        <position position="81"/>
    </location>
    <ligand>
        <name>substrate</name>
    </ligand>
</feature>
<comment type="similarity">
    <text evidence="3 7">Belongs to the type-II 3-dehydroquinase family.</text>
</comment>
<dbReference type="GO" id="GO:0003855">
    <property type="term" value="F:3-dehydroquinate dehydratase activity"/>
    <property type="evidence" value="ECO:0007669"/>
    <property type="project" value="UniProtKB-UniRule"/>
</dbReference>
<evidence type="ECO:0000256" key="1">
    <source>
        <dbReference type="ARBA" id="ARBA00001864"/>
    </source>
</evidence>
<feature type="active site" description="Proton acceptor" evidence="7 8">
    <location>
        <position position="24"/>
    </location>
</feature>
<dbReference type="NCBIfam" id="NF003805">
    <property type="entry name" value="PRK05395.1-2"/>
    <property type="match status" value="1"/>
</dbReference>
<dbReference type="PROSITE" id="PS01029">
    <property type="entry name" value="DEHYDROQUINASE_II"/>
    <property type="match status" value="1"/>
</dbReference>
<name>A0A1E5G5F7_9FIRM</name>
<evidence type="ECO:0000256" key="9">
    <source>
        <dbReference type="PIRSR" id="PIRSR001399-2"/>
    </source>
</evidence>
<dbReference type="OrthoDB" id="9790793at2"/>
<dbReference type="EC" id="4.2.1.10" evidence="5 7"/>
<dbReference type="InterPro" id="IPR036441">
    <property type="entry name" value="DHquinase_II_sf"/>
</dbReference>
<dbReference type="InterPro" id="IPR001874">
    <property type="entry name" value="DHquinase_II"/>
</dbReference>
<sequence>MRGRILILHGPNLNLLGEREPEIYGYETLKDINEDLEGLCEDYNYQMHAFQSNSESELIEKIHEAQQIHDGIVFNPGAFTHYSIAIRDAISSVTIPVVEVHLSNVYQREEFRQHSVVSAVCIGKITGFGSHSYSLGIQALIQHLESKS</sequence>
<dbReference type="Pfam" id="PF01220">
    <property type="entry name" value="DHquinase_II"/>
    <property type="match status" value="1"/>
</dbReference>
<dbReference type="InterPro" id="IPR018509">
    <property type="entry name" value="DHquinase_II_CS"/>
</dbReference>
<dbReference type="SUPFAM" id="SSF52304">
    <property type="entry name" value="Type II 3-dehydroquinate dehydratase"/>
    <property type="match status" value="1"/>
</dbReference>
<keyword evidence="7" id="KW-0057">Aromatic amino acid biosynthesis</keyword>
<keyword evidence="7" id="KW-0028">Amino-acid biosynthesis</keyword>
<evidence type="ECO:0000256" key="10">
    <source>
        <dbReference type="PIRSR" id="PIRSR001399-3"/>
    </source>
</evidence>
<feature type="binding site" evidence="7 9">
    <location>
        <position position="75"/>
    </location>
    <ligand>
        <name>substrate</name>
    </ligand>
</feature>
<comment type="catalytic activity">
    <reaction evidence="1 7">
        <text>3-dehydroquinate = 3-dehydroshikimate + H2O</text>
        <dbReference type="Rhea" id="RHEA:21096"/>
        <dbReference type="ChEBI" id="CHEBI:15377"/>
        <dbReference type="ChEBI" id="CHEBI:16630"/>
        <dbReference type="ChEBI" id="CHEBI:32364"/>
        <dbReference type="EC" id="4.2.1.10"/>
    </reaction>
</comment>
<feature type="site" description="Transition state stabilizer" evidence="7 10">
    <location>
        <position position="19"/>
    </location>
</feature>
<comment type="subunit">
    <text evidence="4 7">Homododecamer.</text>
</comment>
<evidence type="ECO:0000313" key="12">
    <source>
        <dbReference type="Proteomes" id="UP000094296"/>
    </source>
</evidence>
<evidence type="ECO:0000256" key="6">
    <source>
        <dbReference type="ARBA" id="ARBA00023239"/>
    </source>
</evidence>
<comment type="caution">
    <text evidence="11">The sequence shown here is derived from an EMBL/GenBank/DDBJ whole genome shotgun (WGS) entry which is preliminary data.</text>
</comment>
<dbReference type="Gene3D" id="3.40.50.9100">
    <property type="entry name" value="Dehydroquinase, class II"/>
    <property type="match status" value="1"/>
</dbReference>
<dbReference type="UniPathway" id="UPA00053">
    <property type="reaction ID" value="UER00086"/>
</dbReference>
<dbReference type="EMBL" id="MIJE01000001">
    <property type="protein sequence ID" value="OEF98422.1"/>
    <property type="molecule type" value="Genomic_DNA"/>
</dbReference>
<organism evidence="11 12">
    <name type="scientific">Desulfuribacillus alkaliarsenatis</name>
    <dbReference type="NCBI Taxonomy" id="766136"/>
    <lineage>
        <taxon>Bacteria</taxon>
        <taxon>Bacillati</taxon>
        <taxon>Bacillota</taxon>
        <taxon>Desulfuribacillia</taxon>
        <taxon>Desulfuribacillales</taxon>
        <taxon>Desulfuribacillaceae</taxon>
        <taxon>Desulfuribacillus</taxon>
    </lineage>
</organism>
<dbReference type="NCBIfam" id="NF003807">
    <property type="entry name" value="PRK05395.1-4"/>
    <property type="match status" value="1"/>
</dbReference>
<feature type="binding site" evidence="7 9">
    <location>
        <position position="88"/>
    </location>
    <ligand>
        <name>substrate</name>
    </ligand>
</feature>
<dbReference type="PANTHER" id="PTHR21272:SF3">
    <property type="entry name" value="CATABOLIC 3-DEHYDROQUINASE"/>
    <property type="match status" value="1"/>
</dbReference>
<dbReference type="CDD" id="cd00466">
    <property type="entry name" value="DHQase_II"/>
    <property type="match status" value="1"/>
</dbReference>
<evidence type="ECO:0000256" key="5">
    <source>
        <dbReference type="ARBA" id="ARBA00012060"/>
    </source>
</evidence>
<feature type="active site" description="Proton donor" evidence="7 8">
    <location>
        <position position="101"/>
    </location>
</feature>
<protein>
    <recommendedName>
        <fullName evidence="5 7">3-dehydroquinate dehydratase</fullName>
        <shortName evidence="7">3-dehydroquinase</shortName>
        <ecNumber evidence="5 7">4.2.1.10</ecNumber>
    </recommendedName>
    <alternativeName>
        <fullName evidence="7">Type II DHQase</fullName>
    </alternativeName>
</protein>
<dbReference type="NCBIfam" id="TIGR01088">
    <property type="entry name" value="aroQ"/>
    <property type="match status" value="1"/>
</dbReference>
<dbReference type="NCBIfam" id="NF003806">
    <property type="entry name" value="PRK05395.1-3"/>
    <property type="match status" value="1"/>
</dbReference>
<reference evidence="11 12" key="1">
    <citation type="submission" date="2016-09" db="EMBL/GenBank/DDBJ databases">
        <title>Draft genome sequence for the type strain of Desulfuribacillus alkaliarsenatis AHT28, an obligately anaerobic, sulfidogenic bacterium isolated from Russian soda lake sediments.</title>
        <authorList>
            <person name="Abin C.A."/>
            <person name="Hollibaugh J.T."/>
        </authorList>
    </citation>
    <scope>NUCLEOTIDE SEQUENCE [LARGE SCALE GENOMIC DNA]</scope>
    <source>
        <strain evidence="11 12">AHT28</strain>
    </source>
</reference>
<dbReference type="GO" id="GO:0009073">
    <property type="term" value="P:aromatic amino acid family biosynthetic process"/>
    <property type="evidence" value="ECO:0007669"/>
    <property type="project" value="UniProtKB-KW"/>
</dbReference>
<evidence type="ECO:0000256" key="4">
    <source>
        <dbReference type="ARBA" id="ARBA00011193"/>
    </source>
</evidence>
<proteinExistence type="inferred from homology"/>
<dbReference type="PIRSF" id="PIRSF001399">
    <property type="entry name" value="DHquinase_II"/>
    <property type="match status" value="1"/>
</dbReference>
<accession>A0A1E5G5F7</accession>
<dbReference type="PANTHER" id="PTHR21272">
    <property type="entry name" value="CATABOLIC 3-DEHYDROQUINASE"/>
    <property type="match status" value="1"/>
</dbReference>
<keyword evidence="6 7" id="KW-0456">Lyase</keyword>
<evidence type="ECO:0000256" key="3">
    <source>
        <dbReference type="ARBA" id="ARBA00011037"/>
    </source>
</evidence>
<evidence type="ECO:0000256" key="2">
    <source>
        <dbReference type="ARBA" id="ARBA00004902"/>
    </source>
</evidence>
<feature type="binding site" evidence="7 9">
    <location>
        <position position="112"/>
    </location>
    <ligand>
        <name>substrate</name>
    </ligand>
</feature>
<dbReference type="RefSeq" id="WP_069641914.1">
    <property type="nucleotide sequence ID" value="NZ_MIJE01000001.1"/>
</dbReference>
<evidence type="ECO:0000313" key="11">
    <source>
        <dbReference type="EMBL" id="OEF98422.1"/>
    </source>
</evidence>
<gene>
    <name evidence="7" type="primary">aroQ</name>
    <name evidence="11" type="ORF">BHF68_01735</name>
</gene>
<comment type="function">
    <text evidence="7">Catalyzes a trans-dehydration via an enolate intermediate.</text>
</comment>
<dbReference type="GO" id="GO:0008652">
    <property type="term" value="P:amino acid biosynthetic process"/>
    <property type="evidence" value="ECO:0007669"/>
    <property type="project" value="UniProtKB-KW"/>
</dbReference>